<evidence type="ECO:0000256" key="11">
    <source>
        <dbReference type="ARBA" id="ARBA00074972"/>
    </source>
</evidence>
<dbReference type="PANTHER" id="PTHR43727">
    <property type="entry name" value="DIAMINOPIMELATE DECARBOXYLASE"/>
    <property type="match status" value="1"/>
</dbReference>
<dbReference type="PANTHER" id="PTHR43727:SF2">
    <property type="entry name" value="GROUP IV DECARBOXYLASE"/>
    <property type="match status" value="1"/>
</dbReference>
<keyword evidence="5 12" id="KW-0457">Lysine biosynthesis</keyword>
<evidence type="ECO:0000313" key="18">
    <source>
        <dbReference type="Proteomes" id="UP000230052"/>
    </source>
</evidence>
<evidence type="ECO:0000256" key="12">
    <source>
        <dbReference type="HAMAP-Rule" id="MF_02120"/>
    </source>
</evidence>
<comment type="catalytic activity">
    <reaction evidence="7 12 14">
        <text>meso-2,6-diaminopimelate + H(+) = L-lysine + CO2</text>
        <dbReference type="Rhea" id="RHEA:15101"/>
        <dbReference type="ChEBI" id="CHEBI:15378"/>
        <dbReference type="ChEBI" id="CHEBI:16526"/>
        <dbReference type="ChEBI" id="CHEBI:32551"/>
        <dbReference type="ChEBI" id="CHEBI:57791"/>
        <dbReference type="EC" id="4.1.1.20"/>
    </reaction>
</comment>
<dbReference type="PROSITE" id="PS00879">
    <property type="entry name" value="ODR_DC_2_2"/>
    <property type="match status" value="1"/>
</dbReference>
<dbReference type="CDD" id="cd06828">
    <property type="entry name" value="PLPDE_III_DapDC"/>
    <property type="match status" value="1"/>
</dbReference>
<comment type="pathway">
    <text evidence="8 12 14">Amino-acid biosynthesis; L-lysine biosynthesis via DAP pathway; L-lysine from DL-2,6-diaminopimelate: step 1/1.</text>
</comment>
<dbReference type="PRINTS" id="PR01181">
    <property type="entry name" value="DAPDCRBXLASE"/>
</dbReference>
<dbReference type="PRINTS" id="PR01179">
    <property type="entry name" value="ODADCRBXLASE"/>
</dbReference>
<comment type="caution">
    <text evidence="17">The sequence shown here is derived from an EMBL/GenBank/DDBJ whole genome shotgun (WGS) entry which is preliminary data.</text>
</comment>
<keyword evidence="2 12" id="KW-0028">Amino-acid biosynthesis</keyword>
<evidence type="ECO:0000256" key="3">
    <source>
        <dbReference type="ARBA" id="ARBA00022793"/>
    </source>
</evidence>
<dbReference type="NCBIfam" id="TIGR01048">
    <property type="entry name" value="lysA"/>
    <property type="match status" value="1"/>
</dbReference>
<name>A0A2J0L3E3_9BACT</name>
<evidence type="ECO:0000256" key="8">
    <source>
        <dbReference type="ARBA" id="ARBA00060643"/>
    </source>
</evidence>
<comment type="cofactor">
    <cofactor evidence="1 12 13 14">
        <name>pyridoxal 5'-phosphate</name>
        <dbReference type="ChEBI" id="CHEBI:597326"/>
    </cofactor>
</comment>
<dbReference type="SUPFAM" id="SSF51419">
    <property type="entry name" value="PLP-binding barrel"/>
    <property type="match status" value="1"/>
</dbReference>
<protein>
    <recommendedName>
        <fullName evidence="11 12">Diaminopimelate decarboxylase</fullName>
        <shortName evidence="12">DAP decarboxylase</shortName>
        <shortName evidence="12">DAPDC</shortName>
        <ecNumber evidence="10 12">4.1.1.20</ecNumber>
    </recommendedName>
</protein>
<feature type="binding site" evidence="12">
    <location>
        <position position="313"/>
    </location>
    <ligand>
        <name>substrate</name>
    </ligand>
</feature>
<keyword evidence="6 12" id="KW-0456">Lyase</keyword>
<feature type="binding site" evidence="12">
    <location>
        <begin position="270"/>
        <end position="273"/>
    </location>
    <ligand>
        <name>pyridoxal 5'-phosphate</name>
        <dbReference type="ChEBI" id="CHEBI:597326"/>
    </ligand>
</feature>
<dbReference type="HAMAP" id="MF_02120">
    <property type="entry name" value="LysA"/>
    <property type="match status" value="1"/>
</dbReference>
<feature type="binding site" evidence="12">
    <location>
        <position position="236"/>
    </location>
    <ligand>
        <name>pyridoxal 5'-phosphate</name>
        <dbReference type="ChEBI" id="CHEBI:597326"/>
    </ligand>
</feature>
<dbReference type="Gene3D" id="2.40.37.10">
    <property type="entry name" value="Lyase, Ornithine Decarboxylase, Chain A, domain 1"/>
    <property type="match status" value="1"/>
</dbReference>
<dbReference type="GO" id="GO:0009089">
    <property type="term" value="P:lysine biosynthetic process via diaminopimelate"/>
    <property type="evidence" value="ECO:0007669"/>
    <property type="project" value="UniProtKB-UniRule"/>
</dbReference>
<evidence type="ECO:0000256" key="10">
    <source>
        <dbReference type="ARBA" id="ARBA00066427"/>
    </source>
</evidence>
<dbReference type="SUPFAM" id="SSF50621">
    <property type="entry name" value="Alanine racemase C-terminal domain-like"/>
    <property type="match status" value="1"/>
</dbReference>
<dbReference type="EC" id="4.1.1.20" evidence="10 12"/>
<dbReference type="InterPro" id="IPR009006">
    <property type="entry name" value="Ala_racemase/Decarboxylase_C"/>
</dbReference>
<evidence type="ECO:0000256" key="6">
    <source>
        <dbReference type="ARBA" id="ARBA00023239"/>
    </source>
</evidence>
<evidence type="ECO:0000259" key="16">
    <source>
        <dbReference type="Pfam" id="PF02784"/>
    </source>
</evidence>
<dbReference type="FunFam" id="2.40.37.10:FF:000003">
    <property type="entry name" value="Diaminopimelate decarboxylase"/>
    <property type="match status" value="1"/>
</dbReference>
<reference evidence="17 18" key="1">
    <citation type="submission" date="2017-09" db="EMBL/GenBank/DDBJ databases">
        <title>Depth-based differentiation of microbial function through sediment-hosted aquifers and enrichment of novel symbionts in the deep terrestrial subsurface.</title>
        <authorList>
            <person name="Probst A.J."/>
            <person name="Ladd B."/>
            <person name="Jarett J.K."/>
            <person name="Geller-Mcgrath D.E."/>
            <person name="Sieber C.M."/>
            <person name="Emerson J.B."/>
            <person name="Anantharaman K."/>
            <person name="Thomas B.C."/>
            <person name="Malmstrom R."/>
            <person name="Stieglmeier M."/>
            <person name="Klingl A."/>
            <person name="Woyke T."/>
            <person name="Ryan C.M."/>
            <person name="Banfield J.F."/>
        </authorList>
    </citation>
    <scope>NUCLEOTIDE SEQUENCE [LARGE SCALE GENOMIC DNA]</scope>
    <source>
        <strain evidence="17">CG07_land_8_20_14_0_80_42_15</strain>
    </source>
</reference>
<gene>
    <name evidence="12 17" type="primary">lysA</name>
    <name evidence="17" type="ORF">COS99_03605</name>
</gene>
<evidence type="ECO:0000313" key="17">
    <source>
        <dbReference type="EMBL" id="PIU41786.1"/>
    </source>
</evidence>
<evidence type="ECO:0000256" key="2">
    <source>
        <dbReference type="ARBA" id="ARBA00022605"/>
    </source>
</evidence>
<proteinExistence type="inferred from homology"/>
<evidence type="ECO:0000256" key="7">
    <source>
        <dbReference type="ARBA" id="ARBA00050464"/>
    </source>
</evidence>
<dbReference type="Proteomes" id="UP000230052">
    <property type="component" value="Unassembled WGS sequence"/>
</dbReference>
<dbReference type="AlphaFoldDB" id="A0A2J0L3E3"/>
<feature type="active site" description="Proton donor" evidence="13">
    <location>
        <position position="342"/>
    </location>
</feature>
<organism evidence="17 18">
    <name type="scientific">Candidatus Aquitaenariimonas noxiae</name>
    <dbReference type="NCBI Taxonomy" id="1974741"/>
    <lineage>
        <taxon>Bacteria</taxon>
        <taxon>Pseudomonadati</taxon>
        <taxon>Candidatus Omnitrophota</taxon>
        <taxon>Candidatus Aquitaenariimonas</taxon>
    </lineage>
</organism>
<feature type="modified residue" description="N6-(pyridoxal phosphate)lysine" evidence="12 13">
    <location>
        <position position="60"/>
    </location>
</feature>
<comment type="subunit">
    <text evidence="12">Homodimer.</text>
</comment>
<evidence type="ECO:0000256" key="14">
    <source>
        <dbReference type="RuleBase" id="RU003738"/>
    </source>
</evidence>
<sequence>MHEFRYKGNELYCENVRVRDVADEVKTPFYLYSYKTLIDHYRKLKDAFKSAEPLICFSMKANSNLAILKALVKEGAGLDIVSGGELYKARKAGVEPQKIVYAGVGKKEEEIVEAIKANILFFNVESESELKLINRVASRKGRVVNIALRINPDIKPKTHDYITTGTKTTKFGISFDDARIIFQRQNKYGNVLINGLHVHIGSQITESKPFVAAIKRILNFIDTNALNIKWLNIGGGLGIIYADEKPQTAEEFARAVLPLIGERKFRLILEPGRFIVGNSGILVTKVLYTKKGANKDFVIVDAGMNDLIRPSIYGAYHEILSVTKPITYNLKPKTYDIVGPICESGDFFGKNRKLNEPAQGDFLAIMGAGAYGFSMSSNYNARPRVAEFMIIKGKLHKIRQAENYSDLVKKEIIPSVLR</sequence>
<dbReference type="Pfam" id="PF00278">
    <property type="entry name" value="Orn_DAP_Arg_deC"/>
    <property type="match status" value="1"/>
</dbReference>
<feature type="domain" description="Orn/DAP/Arg decarboxylase 2 C-terminal" evidence="15">
    <location>
        <begin position="30"/>
        <end position="369"/>
    </location>
</feature>
<keyword evidence="3 12" id="KW-0210">Decarboxylase</keyword>
<dbReference type="GO" id="GO:0008836">
    <property type="term" value="F:diaminopimelate decarboxylase activity"/>
    <property type="evidence" value="ECO:0007669"/>
    <property type="project" value="UniProtKB-UniRule"/>
</dbReference>
<feature type="domain" description="Orn/DAP/Arg decarboxylase 2 N-terminal" evidence="16">
    <location>
        <begin position="37"/>
        <end position="277"/>
    </location>
</feature>
<feature type="binding site" evidence="12">
    <location>
        <position position="309"/>
    </location>
    <ligand>
        <name>substrate</name>
    </ligand>
</feature>
<dbReference type="Pfam" id="PF02784">
    <property type="entry name" value="Orn_Arg_deC_N"/>
    <property type="match status" value="1"/>
</dbReference>
<comment type="function">
    <text evidence="12">Specifically catalyzes the decarboxylation of meso-diaminopimelate (meso-DAP) to L-lysine.</text>
</comment>
<dbReference type="GO" id="GO:0030170">
    <property type="term" value="F:pyridoxal phosphate binding"/>
    <property type="evidence" value="ECO:0007669"/>
    <property type="project" value="UniProtKB-UniRule"/>
</dbReference>
<comment type="similarity">
    <text evidence="9 12">Belongs to the Orn/Lys/Arg decarboxylase class-II family. LysA subfamily.</text>
</comment>
<dbReference type="InterPro" id="IPR002986">
    <property type="entry name" value="DAP_deCOOHase_LysA"/>
</dbReference>
<dbReference type="FunFam" id="3.20.20.10:FF:000003">
    <property type="entry name" value="Diaminopimelate decarboxylase"/>
    <property type="match status" value="1"/>
</dbReference>
<dbReference type="EMBL" id="PEWV01000033">
    <property type="protein sequence ID" value="PIU41786.1"/>
    <property type="molecule type" value="Genomic_DNA"/>
</dbReference>
<feature type="binding site" evidence="12">
    <location>
        <position position="371"/>
    </location>
    <ligand>
        <name>pyridoxal 5'-phosphate</name>
        <dbReference type="ChEBI" id="CHEBI:597326"/>
    </ligand>
</feature>
<feature type="binding site" evidence="12">
    <location>
        <position position="273"/>
    </location>
    <ligand>
        <name>substrate</name>
    </ligand>
</feature>
<evidence type="ECO:0000256" key="4">
    <source>
        <dbReference type="ARBA" id="ARBA00022898"/>
    </source>
</evidence>
<evidence type="ECO:0000259" key="15">
    <source>
        <dbReference type="Pfam" id="PF00278"/>
    </source>
</evidence>
<dbReference type="InterPro" id="IPR022643">
    <property type="entry name" value="De-COase2_C"/>
</dbReference>
<evidence type="ECO:0000256" key="5">
    <source>
        <dbReference type="ARBA" id="ARBA00023154"/>
    </source>
</evidence>
<evidence type="ECO:0000256" key="9">
    <source>
        <dbReference type="ARBA" id="ARBA00060983"/>
    </source>
</evidence>
<dbReference type="UniPathway" id="UPA00034">
    <property type="reaction ID" value="UER00027"/>
</dbReference>
<evidence type="ECO:0000256" key="13">
    <source>
        <dbReference type="PIRSR" id="PIRSR600183-50"/>
    </source>
</evidence>
<feature type="binding site" evidence="12">
    <location>
        <position position="371"/>
    </location>
    <ligand>
        <name>substrate</name>
    </ligand>
</feature>
<dbReference type="InterPro" id="IPR022657">
    <property type="entry name" value="De-COase2_CS"/>
</dbReference>
<evidence type="ECO:0000256" key="1">
    <source>
        <dbReference type="ARBA" id="ARBA00001933"/>
    </source>
</evidence>
<feature type="binding site" evidence="12">
    <location>
        <position position="343"/>
    </location>
    <ligand>
        <name>substrate</name>
    </ligand>
</feature>
<dbReference type="InterPro" id="IPR022644">
    <property type="entry name" value="De-COase2_N"/>
</dbReference>
<dbReference type="Gene3D" id="3.20.20.10">
    <property type="entry name" value="Alanine racemase"/>
    <property type="match status" value="1"/>
</dbReference>
<dbReference type="InterPro" id="IPR000183">
    <property type="entry name" value="Orn/DAP/Arg_de-COase"/>
</dbReference>
<accession>A0A2J0L3E3</accession>
<dbReference type="InterPro" id="IPR029066">
    <property type="entry name" value="PLP-binding_barrel"/>
</dbReference>
<keyword evidence="4 12" id="KW-0663">Pyridoxal phosphate</keyword>